<dbReference type="EMBL" id="KB020514">
    <property type="protein sequence ID" value="ELA36411.1"/>
    <property type="molecule type" value="Genomic_DNA"/>
</dbReference>
<dbReference type="HOGENOM" id="CLU_956488_0_0_1"/>
<feature type="region of interest" description="Disordered" evidence="1">
    <location>
        <begin position="50"/>
        <end position="142"/>
    </location>
</feature>
<gene>
    <name evidence="3" type="ORF">CGGC5_469</name>
</gene>
<evidence type="ECO:0000256" key="1">
    <source>
        <dbReference type="SAM" id="MobiDB-lite"/>
    </source>
</evidence>
<reference evidence="3" key="1">
    <citation type="submission" date="2012-08" db="EMBL/GenBank/DDBJ databases">
        <title>Genome analysis of Colletotrichum orbiculare and Colletotrichum fructicola.</title>
        <authorList>
            <person name="Gan P.H.P."/>
            <person name="Ikeda K."/>
            <person name="Irieda H."/>
            <person name="Narusaka M."/>
            <person name="O'Connell R.J."/>
            <person name="Narusaka Y."/>
            <person name="Takano Y."/>
            <person name="Kubo Y."/>
            <person name="Shirasu K."/>
        </authorList>
    </citation>
    <scope>NUCLEOTIDE SEQUENCE</scope>
    <source>
        <strain evidence="3">Nara gc5</strain>
    </source>
</reference>
<dbReference type="AlphaFoldDB" id="L2GDU4"/>
<evidence type="ECO:0000256" key="2">
    <source>
        <dbReference type="SAM" id="Phobius"/>
    </source>
</evidence>
<feature type="compositionally biased region" description="Low complexity" evidence="1">
    <location>
        <begin position="110"/>
        <end position="126"/>
    </location>
</feature>
<dbReference type="PANTHER" id="PTHR40407:SF1">
    <property type="entry name" value="HEPARAN-ALPHA-GLUCOSAMINIDE N-ACETYLTRANSFERASE CATALYTIC DOMAIN-CONTAINING PROTEIN"/>
    <property type="match status" value="1"/>
</dbReference>
<feature type="transmembrane region" description="Helical" evidence="2">
    <location>
        <begin position="218"/>
        <end position="238"/>
    </location>
</feature>
<keyword evidence="2" id="KW-1133">Transmembrane helix</keyword>
<feature type="transmembrane region" description="Helical" evidence="2">
    <location>
        <begin position="258"/>
        <end position="278"/>
    </location>
</feature>
<feature type="compositionally biased region" description="Pro residues" evidence="1">
    <location>
        <begin position="55"/>
        <end position="73"/>
    </location>
</feature>
<organism evidence="3">
    <name type="scientific">Colletotrichum fructicola (strain Nara gc5)</name>
    <name type="common">Anthracnose fungus</name>
    <name type="synonym">Colletotrichum gloeosporioides (strain Nara gc5)</name>
    <dbReference type="NCBI Taxonomy" id="1213859"/>
    <lineage>
        <taxon>Eukaryota</taxon>
        <taxon>Fungi</taxon>
        <taxon>Dikarya</taxon>
        <taxon>Ascomycota</taxon>
        <taxon>Pezizomycotina</taxon>
        <taxon>Sordariomycetes</taxon>
        <taxon>Hypocreomycetidae</taxon>
        <taxon>Glomerellales</taxon>
        <taxon>Glomerellaceae</taxon>
        <taxon>Colletotrichum</taxon>
        <taxon>Colletotrichum gloeosporioides species complex</taxon>
    </lineage>
</organism>
<dbReference type="STRING" id="1213859.L2GDU4"/>
<feature type="transmembrane region" description="Helical" evidence="2">
    <location>
        <begin position="159"/>
        <end position="177"/>
    </location>
</feature>
<evidence type="ECO:0000313" key="3">
    <source>
        <dbReference type="EMBL" id="ELA36411.1"/>
    </source>
</evidence>
<accession>L2GDU4</accession>
<feature type="compositionally biased region" description="Low complexity" evidence="1">
    <location>
        <begin position="74"/>
        <end position="87"/>
    </location>
</feature>
<proteinExistence type="predicted"/>
<dbReference type="PANTHER" id="PTHR40407">
    <property type="entry name" value="MEMBRANE PROTEIN-LIKE PROTEIN"/>
    <property type="match status" value="1"/>
</dbReference>
<sequence length="291" mass="30575">MNVVLVALGVDYVLAGLLWLVIAITEPSLTTLLDTSSQMTAAARENLCSNTQATTPPPAPNPPPKRPPSPGTPTTPSSSPSPSSPSGGTSGSPPPTVPAPPPPPPPPPTTSGASGSSKSSPRTSSPPSRPSPGSPSPSPLSARLVTARPHLPVPSQVCANIAAGLLFLAAFVLTRLLRVGNLSEHCLRAPEHLAHPATNPYLASSASFFYIVKYPPDVAFYCFTLAGTFFLLAAFSAVPPKFATRWLGVLLAFGTSALFFYVVHMVILMSMCLWYSVFKKKRGADSVWRFF</sequence>
<feature type="compositionally biased region" description="Pro residues" evidence="1">
    <location>
        <begin position="127"/>
        <end position="138"/>
    </location>
</feature>
<feature type="compositionally biased region" description="Pro residues" evidence="1">
    <location>
        <begin position="92"/>
        <end position="109"/>
    </location>
</feature>
<keyword evidence="2" id="KW-0472">Membrane</keyword>
<protein>
    <submittedName>
        <fullName evidence="3">Membrane protein</fullName>
    </submittedName>
</protein>
<keyword evidence="2" id="KW-0812">Transmembrane</keyword>
<name>L2GDU4_COLFN</name>